<dbReference type="EMBL" id="MK072079">
    <property type="protein sequence ID" value="AYV78479.1"/>
    <property type="molecule type" value="Genomic_DNA"/>
</dbReference>
<name>A0A3G4ZYJ4_9VIRU</name>
<organism evidence="2">
    <name type="scientific">Edafosvirus sp</name>
    <dbReference type="NCBI Taxonomy" id="2487765"/>
    <lineage>
        <taxon>Viruses</taxon>
        <taxon>Varidnaviria</taxon>
        <taxon>Bamfordvirae</taxon>
        <taxon>Nucleocytoviricota</taxon>
        <taxon>Megaviricetes</taxon>
        <taxon>Imitervirales</taxon>
        <taxon>Mimiviridae</taxon>
        <taxon>Klosneuvirinae</taxon>
    </lineage>
</organism>
<dbReference type="InterPro" id="IPR010733">
    <property type="entry name" value="DUF1308"/>
</dbReference>
<evidence type="ECO:0000259" key="1">
    <source>
        <dbReference type="Pfam" id="PF07000"/>
    </source>
</evidence>
<sequence length="184" mass="21454">MNQEAYLFDITTLITYSSDITNIPNLMDKFKEKYNAKDDMYRQMVDEKNDPVLLKLNEKLKGKKMLMTKLASEKTKEIINNLGNEDEKKRMEDLLKQMTIIDDDPSERFKKLNGKMWSLLNINTFGTADKHKITLVTGNVKAASFISNEFDPEPDMIVHRSRCFVGDKLKKLSPANILFFEKRY</sequence>
<protein>
    <recommendedName>
        <fullName evidence="1">DUF1308 domain-containing protein</fullName>
    </recommendedName>
</protein>
<accession>A0A3G4ZYJ4</accession>
<proteinExistence type="predicted"/>
<reference evidence="2" key="1">
    <citation type="submission" date="2018-10" db="EMBL/GenBank/DDBJ databases">
        <title>Hidden diversity of soil giant viruses.</title>
        <authorList>
            <person name="Schulz F."/>
            <person name="Alteio L."/>
            <person name="Goudeau D."/>
            <person name="Ryan E.M."/>
            <person name="Malmstrom R.R."/>
            <person name="Blanchard J."/>
            <person name="Woyke T."/>
        </authorList>
    </citation>
    <scope>NUCLEOTIDE SEQUENCE</scope>
    <source>
        <strain evidence="2">EDV1</strain>
    </source>
</reference>
<evidence type="ECO:0000313" key="2">
    <source>
        <dbReference type="EMBL" id="AYV78479.1"/>
    </source>
</evidence>
<dbReference type="Pfam" id="PF07000">
    <property type="entry name" value="DUF1308"/>
    <property type="match status" value="1"/>
</dbReference>
<feature type="domain" description="DUF1308" evidence="1">
    <location>
        <begin position="8"/>
        <end position="143"/>
    </location>
</feature>
<dbReference type="PANTHER" id="PTHR13379:SF0">
    <property type="entry name" value="UPF0415 PROTEIN C7ORF25"/>
    <property type="match status" value="1"/>
</dbReference>
<gene>
    <name evidence="2" type="ORF">Edafosvirus14_26</name>
</gene>
<dbReference type="PANTHER" id="PTHR13379">
    <property type="entry name" value="UNCHARACTERIZED DUF1308"/>
    <property type="match status" value="1"/>
</dbReference>